<dbReference type="EMBL" id="NQVN01000022">
    <property type="protein sequence ID" value="PIO97032.1"/>
    <property type="molecule type" value="Genomic_DNA"/>
</dbReference>
<keyword evidence="2" id="KW-0520">NAD</keyword>
<evidence type="ECO:0000256" key="2">
    <source>
        <dbReference type="ARBA" id="ARBA00023027"/>
    </source>
</evidence>
<name>A0A2G9WRT0_9HYPH</name>
<evidence type="ECO:0000256" key="3">
    <source>
        <dbReference type="ARBA" id="ARBA00023118"/>
    </source>
</evidence>
<comment type="catalytic activity">
    <reaction evidence="7">
        <text>NAD(+) + H2O = ADP-D-ribose + nicotinamide + H(+)</text>
        <dbReference type="Rhea" id="RHEA:16301"/>
        <dbReference type="ChEBI" id="CHEBI:15377"/>
        <dbReference type="ChEBI" id="CHEBI:15378"/>
        <dbReference type="ChEBI" id="CHEBI:17154"/>
        <dbReference type="ChEBI" id="CHEBI:57540"/>
        <dbReference type="ChEBI" id="CHEBI:57967"/>
        <dbReference type="EC" id="3.2.2.5"/>
    </reaction>
    <physiologicalReaction direction="left-to-right" evidence="7">
        <dbReference type="Rhea" id="RHEA:16302"/>
    </physiologicalReaction>
</comment>
<accession>A0A2G9WRT0</accession>
<dbReference type="InterPro" id="IPR026590">
    <property type="entry name" value="Ssirtuin_cat_dom"/>
</dbReference>
<evidence type="ECO:0000256" key="4">
    <source>
        <dbReference type="ARBA" id="ARBA00034327"/>
    </source>
</evidence>
<sequence>MPLSSDVTAFCRKFAKELAEGTAAIFAGAGLSASAGFVNWRQLLEPFATELGLSVDKESDHLVRFAQYSQNYKGGNRAHLNEALITAFPSLASPAINHQILARLPIQTFWTTNYDKLIETALVDARKTPDVKHTDSQLPITKPKRDAVVYKMHGDVDRPQEAVLTRDDYEAYAQKHIGFVNALVGDLTGKTFLFIGFSFSDPNLDQVLTQLRLRYQSGQREHYCFVRIPDSNDFKNNEDFIYAKARHRHFVNDLKRYNVTTLEISDYSEITEALSAIERLYRRRLIFVSGSASDFAPWGESAVNAFFRDLGAILIDNDFQIVTGFGLGVGNSLISGAIEKAYSRKNLRLDNFLQVRPFPRDIADPMQRAVIWKKYREELLSLPGIALFLFGNKLENDQIVPADGVRKEFEIARMQGVEVLPVGATGSMAATLAVEILKEPSGLSPTVIDALTRLNEKVTDIKMLLQPITDALKALAAE</sequence>
<dbReference type="RefSeq" id="WP_100082713.1">
    <property type="nucleotide sequence ID" value="NZ_NQVN01000022.1"/>
</dbReference>
<dbReference type="Pfam" id="PF18185">
    <property type="entry name" value="STALD"/>
    <property type="match status" value="1"/>
</dbReference>
<evidence type="ECO:0000313" key="10">
    <source>
        <dbReference type="EMBL" id="PIO97032.1"/>
    </source>
</evidence>
<dbReference type="CDD" id="cd01406">
    <property type="entry name" value="SIR2-like"/>
    <property type="match status" value="1"/>
</dbReference>
<dbReference type="Pfam" id="PF13289">
    <property type="entry name" value="SIR2_2"/>
    <property type="match status" value="1"/>
</dbReference>
<reference evidence="10 11" key="1">
    <citation type="submission" date="2017-08" db="EMBL/GenBank/DDBJ databases">
        <title>Pleomorphomonas carboxidotrophicus sp. nov., a new mesophilic hydrogenogenic carboxidotroph.</title>
        <authorList>
            <person name="Esquivel-Elizondo S."/>
            <person name="Krajmalnik-Brown R."/>
            <person name="Maldonado J."/>
        </authorList>
    </citation>
    <scope>NUCLEOTIDE SEQUENCE [LARGE SCALE GENOMIC DNA]</scope>
    <source>
        <strain evidence="10 11">SVCO-16</strain>
    </source>
</reference>
<organism evidence="10 11">
    <name type="scientific">Pleomorphomonas carboxyditropha</name>
    <dbReference type="NCBI Taxonomy" id="2023338"/>
    <lineage>
        <taxon>Bacteria</taxon>
        <taxon>Pseudomonadati</taxon>
        <taxon>Pseudomonadota</taxon>
        <taxon>Alphaproteobacteria</taxon>
        <taxon>Hyphomicrobiales</taxon>
        <taxon>Pleomorphomonadaceae</taxon>
        <taxon>Pleomorphomonas</taxon>
    </lineage>
</organism>
<keyword evidence="1" id="KW-0378">Hydrolase</keyword>
<evidence type="ECO:0000256" key="7">
    <source>
        <dbReference type="ARBA" id="ARBA00047575"/>
    </source>
</evidence>
<evidence type="ECO:0000256" key="1">
    <source>
        <dbReference type="ARBA" id="ARBA00022801"/>
    </source>
</evidence>
<dbReference type="EC" id="3.2.2.5" evidence="4"/>
<comment type="similarity">
    <text evidence="5">Belongs to the soluble Thoeris ThsA family.</text>
</comment>
<gene>
    <name evidence="10" type="ORF">CJ014_22290</name>
</gene>
<dbReference type="OrthoDB" id="7357874at2"/>
<proteinExistence type="inferred from homology"/>
<dbReference type="PROSITE" id="PS50305">
    <property type="entry name" value="SIRTUIN"/>
    <property type="match status" value="1"/>
</dbReference>
<keyword evidence="3" id="KW-0051">Antiviral defense</keyword>
<dbReference type="InterPro" id="IPR029035">
    <property type="entry name" value="DHS-like_NAD/FAD-binding_dom"/>
</dbReference>
<evidence type="ECO:0000256" key="5">
    <source>
        <dbReference type="ARBA" id="ARBA00035014"/>
    </source>
</evidence>
<dbReference type="GO" id="GO:0003953">
    <property type="term" value="F:NAD+ nucleosidase activity"/>
    <property type="evidence" value="ECO:0007669"/>
    <property type="project" value="UniProtKB-EC"/>
</dbReference>
<comment type="caution">
    <text evidence="10">The sequence shown here is derived from an EMBL/GenBank/DDBJ whole genome shotgun (WGS) entry which is preliminary data.</text>
</comment>
<feature type="domain" description="Deacetylase sirtuin-type" evidence="9">
    <location>
        <begin position="1"/>
        <end position="283"/>
    </location>
</feature>
<comment type="caution">
    <text evidence="8">Lacks conserved residue(s) required for the propagation of feature annotation.</text>
</comment>
<dbReference type="Proteomes" id="UP000231070">
    <property type="component" value="Unassembled WGS sequence"/>
</dbReference>
<evidence type="ECO:0000259" key="9">
    <source>
        <dbReference type="PROSITE" id="PS50305"/>
    </source>
</evidence>
<keyword evidence="11" id="KW-1185">Reference proteome</keyword>
<dbReference type="SUPFAM" id="SSF52467">
    <property type="entry name" value="DHS-like NAD/FAD-binding domain"/>
    <property type="match status" value="1"/>
</dbReference>
<dbReference type="InterPro" id="IPR041486">
    <property type="entry name" value="ThsA_STALD"/>
</dbReference>
<evidence type="ECO:0000313" key="11">
    <source>
        <dbReference type="Proteomes" id="UP000231070"/>
    </source>
</evidence>
<protein>
    <recommendedName>
        <fullName evidence="6">NAD(+) hydrolase ThsA</fullName>
        <ecNumber evidence="4">3.2.2.5</ecNumber>
    </recommendedName>
</protein>
<evidence type="ECO:0000256" key="6">
    <source>
        <dbReference type="ARBA" id="ARBA00035033"/>
    </source>
</evidence>
<dbReference type="GO" id="GO:0051607">
    <property type="term" value="P:defense response to virus"/>
    <property type="evidence" value="ECO:0007669"/>
    <property type="project" value="UniProtKB-KW"/>
</dbReference>
<evidence type="ECO:0000256" key="8">
    <source>
        <dbReference type="PROSITE-ProRule" id="PRU00236"/>
    </source>
</evidence>
<dbReference type="AlphaFoldDB" id="A0A2G9WRT0"/>